<dbReference type="GO" id="GO:0016323">
    <property type="term" value="C:basolateral plasma membrane"/>
    <property type="evidence" value="ECO:0007669"/>
    <property type="project" value="UniProtKB-SubCell"/>
</dbReference>
<evidence type="ECO:0000313" key="15">
    <source>
        <dbReference type="Proteomes" id="UP000887566"/>
    </source>
</evidence>
<evidence type="ECO:0000256" key="9">
    <source>
        <dbReference type="PROSITE-ProRule" id="PRU00703"/>
    </source>
</evidence>
<dbReference type="Pfam" id="PF25562">
    <property type="entry name" value="CNBH_CNNM2_C"/>
    <property type="match status" value="1"/>
</dbReference>
<feature type="signal peptide" evidence="12">
    <location>
        <begin position="1"/>
        <end position="25"/>
    </location>
</feature>
<dbReference type="PANTHER" id="PTHR12064:SF94">
    <property type="entry name" value="UNEXTENDED PROTEIN"/>
    <property type="match status" value="1"/>
</dbReference>
<keyword evidence="7 9" id="KW-0129">CBS domain</keyword>
<dbReference type="Proteomes" id="UP000887566">
    <property type="component" value="Unplaced"/>
</dbReference>
<evidence type="ECO:0000256" key="10">
    <source>
        <dbReference type="PROSITE-ProRule" id="PRU01193"/>
    </source>
</evidence>
<organism evidence="15 16">
    <name type="scientific">Plectus sambesii</name>
    <dbReference type="NCBI Taxonomy" id="2011161"/>
    <lineage>
        <taxon>Eukaryota</taxon>
        <taxon>Metazoa</taxon>
        <taxon>Ecdysozoa</taxon>
        <taxon>Nematoda</taxon>
        <taxon>Chromadorea</taxon>
        <taxon>Plectida</taxon>
        <taxon>Plectina</taxon>
        <taxon>Plectoidea</taxon>
        <taxon>Plectidae</taxon>
        <taxon>Plectus</taxon>
    </lineage>
</organism>
<dbReference type="InterPro" id="IPR044751">
    <property type="entry name" value="Ion_transp-like_CBS"/>
</dbReference>
<dbReference type="GO" id="GO:0010960">
    <property type="term" value="P:magnesium ion homeostasis"/>
    <property type="evidence" value="ECO:0007669"/>
    <property type="project" value="InterPro"/>
</dbReference>
<evidence type="ECO:0000256" key="7">
    <source>
        <dbReference type="ARBA" id="ARBA00023122"/>
    </source>
</evidence>
<keyword evidence="5 10" id="KW-1133">Transmembrane helix</keyword>
<dbReference type="GO" id="GO:0040018">
    <property type="term" value="P:positive regulation of multicellular organism growth"/>
    <property type="evidence" value="ECO:0007669"/>
    <property type="project" value="UniProtKB-ARBA"/>
</dbReference>
<feature type="domain" description="CNNM transmembrane" evidence="14">
    <location>
        <begin position="176"/>
        <end position="356"/>
    </location>
</feature>
<sequence>MRQWKCLPPLLLLLLLGLAPKAVRAEANHSRESVLAAAENLGLLVDRTPHLSGVRVETLKNGEDTFVGYTEDGVSVVHPDAEVRVRIFGYWLDQITHVAFTPRNCSDAPTSLQYADFALQTHLERRIELEATFPEFEGDYKLCIRYRLKDTGESTPYIQSNDEKTWVTTELPPRKYYLPLFLQIAFIGFLLVLSGFFSGINLGLMSLQPKELELIMKSGSPAEARYAETILPVRRQGNFLLCSQLISNVVVNSAISILMDDLTSGLLALIVSSFAIVVFAEIVPQSICVKKGLAVGAYTIWVTRFFMILTCPLSWPIGKILDCIVGEEVTVYSRKRLMEMMIMANPSDGGHFSEELKMAIGAMQLSDKTVRDVMTKINDVFMLSDTTVLNTRTVAEILKKGFTRIPVYLGDRNNVVAMLNVKDLALLDPDDNFTVGTVCRYNEHPVRFVMDDTPLRMMLDEFKKGAYHLAMVQRLAEPTEGDPHYQLTGVVTLEDILEEILQAEIMDETDAVTDNVHRAHRLDVQARDLTRILEIDSAITANISMQLRLAAVQWLTANQPALHPNLIAHNILERLVRQNVHVIDFGNRSRKSTLFTKDQLSERFVLILEGRVQVSIGKHEMHFEAGPWHCFGEEMLNKLMEIAPGLVQYGLPTSTGSCTALSSSQRSLSGRHQAAFAPDFTAIARDECVYLEITSEAYLQAYHATLMTKENKRNSLRPTVSLIEDRERRQSLHSNEGSLKDIVGSLANEADNKDKVAAVNGGKKIFIVGNGTDKNAVVPITVTEADDEMVKEPAQEEKMTNV</sequence>
<keyword evidence="6" id="KW-0813">Transport</keyword>
<dbReference type="FunFam" id="3.10.580.10:FF:000006">
    <property type="entry name" value="DUF21 and CBS domain protein"/>
    <property type="match status" value="1"/>
</dbReference>
<proteinExistence type="inferred from homology"/>
<dbReference type="GO" id="GO:0008340">
    <property type="term" value="P:determination of adult lifespan"/>
    <property type="evidence" value="ECO:0007669"/>
    <property type="project" value="UniProtKB-ARBA"/>
</dbReference>
<evidence type="ECO:0000259" key="14">
    <source>
        <dbReference type="PROSITE" id="PS51846"/>
    </source>
</evidence>
<name>A0A914XK19_9BILA</name>
<feature type="domain" description="CBS" evidence="13">
    <location>
        <begin position="441"/>
        <end position="508"/>
    </location>
</feature>
<dbReference type="GO" id="GO:0022857">
    <property type="term" value="F:transmembrane transporter activity"/>
    <property type="evidence" value="ECO:0007669"/>
    <property type="project" value="TreeGrafter"/>
</dbReference>
<dbReference type="InterPro" id="IPR046342">
    <property type="entry name" value="CBS_dom_sf"/>
</dbReference>
<comment type="subcellular location">
    <subcellularLocation>
        <location evidence="1">Basolateral cell membrane</location>
        <topology evidence="1">Multi-pass membrane protein</topology>
    </subcellularLocation>
</comment>
<dbReference type="InterPro" id="IPR018490">
    <property type="entry name" value="cNMP-bd_dom_sf"/>
</dbReference>
<dbReference type="GO" id="GO:0015693">
    <property type="term" value="P:magnesium ion transport"/>
    <property type="evidence" value="ECO:0007669"/>
    <property type="project" value="UniProtKB-ARBA"/>
</dbReference>
<reference evidence="16" key="1">
    <citation type="submission" date="2022-11" db="UniProtKB">
        <authorList>
            <consortium name="WormBaseParasite"/>
        </authorList>
    </citation>
    <scope>IDENTIFICATION</scope>
</reference>
<evidence type="ECO:0000259" key="13">
    <source>
        <dbReference type="PROSITE" id="PS51371"/>
    </source>
</evidence>
<evidence type="ECO:0000256" key="5">
    <source>
        <dbReference type="ARBA" id="ARBA00022989"/>
    </source>
</evidence>
<keyword evidence="12" id="KW-0732">Signal</keyword>
<dbReference type="SUPFAM" id="SSF54631">
    <property type="entry name" value="CBS-domain pair"/>
    <property type="match status" value="1"/>
</dbReference>
<keyword evidence="15" id="KW-1185">Reference proteome</keyword>
<feature type="transmembrane region" description="Helical" evidence="11">
    <location>
        <begin position="295"/>
        <end position="315"/>
    </location>
</feature>
<dbReference type="GO" id="GO:0032026">
    <property type="term" value="P:response to magnesium ion"/>
    <property type="evidence" value="ECO:0007669"/>
    <property type="project" value="UniProtKB-ARBA"/>
</dbReference>
<dbReference type="InterPro" id="IPR045095">
    <property type="entry name" value="ACDP"/>
</dbReference>
<protein>
    <submittedName>
        <fullName evidence="16">Uncharacterized protein</fullName>
    </submittedName>
</protein>
<dbReference type="PROSITE" id="PS51371">
    <property type="entry name" value="CBS"/>
    <property type="match status" value="1"/>
</dbReference>
<keyword evidence="4" id="KW-0677">Repeat</keyword>
<evidence type="ECO:0000256" key="6">
    <source>
        <dbReference type="ARBA" id="ARBA00023065"/>
    </source>
</evidence>
<evidence type="ECO:0000256" key="12">
    <source>
        <dbReference type="SAM" id="SignalP"/>
    </source>
</evidence>
<dbReference type="PROSITE" id="PS51846">
    <property type="entry name" value="CNNM"/>
    <property type="match status" value="1"/>
</dbReference>
<dbReference type="Gene3D" id="3.10.580.10">
    <property type="entry name" value="CBS-domain"/>
    <property type="match status" value="1"/>
</dbReference>
<evidence type="ECO:0000256" key="2">
    <source>
        <dbReference type="ARBA" id="ARBA00010484"/>
    </source>
</evidence>
<accession>A0A914XK19</accession>
<feature type="transmembrane region" description="Helical" evidence="11">
    <location>
        <begin position="265"/>
        <end position="283"/>
    </location>
</feature>
<dbReference type="GO" id="GO:0040026">
    <property type="term" value="P:positive regulation of vulval development"/>
    <property type="evidence" value="ECO:0007669"/>
    <property type="project" value="UniProtKB-ARBA"/>
</dbReference>
<dbReference type="WBParaSite" id="PSAMB.scaffold879size39586.g9345.t1">
    <property type="protein sequence ID" value="PSAMB.scaffold879size39586.g9345.t1"/>
    <property type="gene ID" value="PSAMB.scaffold879size39586.g9345"/>
</dbReference>
<feature type="transmembrane region" description="Helical" evidence="11">
    <location>
        <begin position="180"/>
        <end position="207"/>
    </location>
</feature>
<dbReference type="PANTHER" id="PTHR12064">
    <property type="entry name" value="METAL TRANSPORTER CNNM"/>
    <property type="match status" value="1"/>
</dbReference>
<feature type="chain" id="PRO_5037954679" evidence="12">
    <location>
        <begin position="26"/>
        <end position="802"/>
    </location>
</feature>
<dbReference type="CDD" id="cd04590">
    <property type="entry name" value="CBS_pair_CorC_HlyC_assoc"/>
    <property type="match status" value="1"/>
</dbReference>
<dbReference type="SUPFAM" id="SSF51206">
    <property type="entry name" value="cAMP-binding domain-like"/>
    <property type="match status" value="1"/>
</dbReference>
<evidence type="ECO:0000256" key="1">
    <source>
        <dbReference type="ARBA" id="ARBA00004554"/>
    </source>
</evidence>
<keyword evidence="6" id="KW-0406">Ion transport</keyword>
<dbReference type="InterPro" id="IPR000644">
    <property type="entry name" value="CBS_dom"/>
</dbReference>
<dbReference type="Pfam" id="PF01595">
    <property type="entry name" value="CNNM"/>
    <property type="match status" value="1"/>
</dbReference>
<evidence type="ECO:0000256" key="3">
    <source>
        <dbReference type="ARBA" id="ARBA00022692"/>
    </source>
</evidence>
<evidence type="ECO:0000256" key="11">
    <source>
        <dbReference type="SAM" id="Phobius"/>
    </source>
</evidence>
<evidence type="ECO:0000256" key="4">
    <source>
        <dbReference type="ARBA" id="ARBA00022737"/>
    </source>
</evidence>
<dbReference type="AlphaFoldDB" id="A0A914XK19"/>
<dbReference type="GO" id="GO:1905941">
    <property type="term" value="P:positive regulation of gonad development"/>
    <property type="evidence" value="ECO:0007669"/>
    <property type="project" value="UniProtKB-ARBA"/>
</dbReference>
<evidence type="ECO:0000256" key="8">
    <source>
        <dbReference type="ARBA" id="ARBA00023136"/>
    </source>
</evidence>
<dbReference type="InterPro" id="IPR002550">
    <property type="entry name" value="CNNM"/>
</dbReference>
<keyword evidence="8 10" id="KW-0472">Membrane</keyword>
<evidence type="ECO:0000313" key="16">
    <source>
        <dbReference type="WBParaSite" id="PSAMB.scaffold879size39586.g9345.t1"/>
    </source>
</evidence>
<comment type="similarity">
    <text evidence="2">Belongs to the ACDP family.</text>
</comment>
<keyword evidence="3 10" id="KW-0812">Transmembrane</keyword>